<evidence type="ECO:0000256" key="6">
    <source>
        <dbReference type="ARBA" id="ARBA00049157"/>
    </source>
</evidence>
<dbReference type="SMART" id="SM00934">
    <property type="entry name" value="OMPdecase"/>
    <property type="match status" value="1"/>
</dbReference>
<dbReference type="PANTHER" id="PTHR43375:SF1">
    <property type="entry name" value="OROTIDINE 5'-PHOSPHATE DECARBOXYLASE"/>
    <property type="match status" value="1"/>
</dbReference>
<dbReference type="InterPro" id="IPR011060">
    <property type="entry name" value="RibuloseP-bd_barrel"/>
</dbReference>
<comment type="similarity">
    <text evidence="2">Belongs to the OMP decarboxylase family. Type 2 subfamily.</text>
</comment>
<dbReference type="GO" id="GO:0006207">
    <property type="term" value="P:'de novo' pyrimidine nucleobase biosynthetic process"/>
    <property type="evidence" value="ECO:0007669"/>
    <property type="project" value="InterPro"/>
</dbReference>
<reference evidence="9 10" key="1">
    <citation type="submission" date="2018-06" db="EMBL/GenBank/DDBJ databases">
        <title>Genome sequencing of Oceanotoga sp. sy52.</title>
        <authorList>
            <person name="Mori K."/>
        </authorList>
    </citation>
    <scope>NUCLEOTIDE SEQUENCE [LARGE SCALE GENOMIC DNA]</scope>
    <source>
        <strain evidence="10">sy52</strain>
    </source>
</reference>
<dbReference type="InterPro" id="IPR018089">
    <property type="entry name" value="OMPdecase_AS"/>
</dbReference>
<evidence type="ECO:0000259" key="8">
    <source>
        <dbReference type="SMART" id="SM00934"/>
    </source>
</evidence>
<dbReference type="Pfam" id="PF00215">
    <property type="entry name" value="OMPdecase"/>
    <property type="match status" value="1"/>
</dbReference>
<evidence type="ECO:0000256" key="5">
    <source>
        <dbReference type="ARBA" id="ARBA00023239"/>
    </source>
</evidence>
<accession>A0A7G1GAA7</accession>
<dbReference type="EC" id="4.1.1.23" evidence="7"/>
<dbReference type="AlphaFoldDB" id="A0A7G1GAA7"/>
<dbReference type="RefSeq" id="WP_190614875.1">
    <property type="nucleotide sequence ID" value="NZ_AP018712.1"/>
</dbReference>
<dbReference type="CDD" id="cd04725">
    <property type="entry name" value="OMP_decarboxylase_like"/>
    <property type="match status" value="1"/>
</dbReference>
<protein>
    <recommendedName>
        <fullName evidence="7">Orotidine-5'-phosphate decarboxylase</fullName>
        <ecNumber evidence="7">4.1.1.23</ecNumber>
    </recommendedName>
</protein>
<evidence type="ECO:0000256" key="2">
    <source>
        <dbReference type="ARBA" id="ARBA00008847"/>
    </source>
</evidence>
<keyword evidence="3" id="KW-0210">Decarboxylase</keyword>
<evidence type="ECO:0000256" key="4">
    <source>
        <dbReference type="ARBA" id="ARBA00022975"/>
    </source>
</evidence>
<dbReference type="Proteomes" id="UP000516361">
    <property type="component" value="Chromosome"/>
</dbReference>
<dbReference type="PROSITE" id="PS00156">
    <property type="entry name" value="OMPDECASE"/>
    <property type="match status" value="1"/>
</dbReference>
<gene>
    <name evidence="9" type="primary">pyrF</name>
    <name evidence="9" type="ORF">OSSY52_21580</name>
</gene>
<dbReference type="GO" id="GO:0044205">
    <property type="term" value="P:'de novo' UMP biosynthetic process"/>
    <property type="evidence" value="ECO:0007669"/>
    <property type="project" value="UniProtKB-UniPathway"/>
</dbReference>
<keyword evidence="4" id="KW-0665">Pyrimidine biosynthesis</keyword>
<dbReference type="PANTHER" id="PTHR43375">
    <property type="entry name" value="OROTIDINE 5'-PHOSPHATE DECARBOXYLASE"/>
    <property type="match status" value="1"/>
</dbReference>
<dbReference type="InterPro" id="IPR001754">
    <property type="entry name" value="OMPdeCOase_dom"/>
</dbReference>
<sequence length="260" mass="29501">MFYEKYLKMREKNNSVLIVGLDSDTNKFNSKFSKDAIGIFEFNKYIIEQTNEYVCGYKPNIAFYEKHGYKGIQALEKTVEYIKKYTELPIIIDAKRGDIGNTAAAYAEAFFKYLKVDSITINPYMGMETINPYIELENSHVFVLGLTSNKGAKDFELENDLYLKVIKNVNEYNKKFKDKIGIVVGATNDEHIEKITKNSGNMVYLIPGIGAQGGSIEKLFKGLNGYKNIVINSSRGIIFSEDPKKSAKELKENLNKARGL</sequence>
<evidence type="ECO:0000256" key="7">
    <source>
        <dbReference type="NCBIfam" id="TIGR02127"/>
    </source>
</evidence>
<keyword evidence="5" id="KW-0456">Lyase</keyword>
<dbReference type="KEGG" id="ocy:OSSY52_21580"/>
<dbReference type="GO" id="GO:0004590">
    <property type="term" value="F:orotidine-5'-phosphate decarboxylase activity"/>
    <property type="evidence" value="ECO:0007669"/>
    <property type="project" value="UniProtKB-UniRule"/>
</dbReference>
<dbReference type="Gene3D" id="3.20.20.70">
    <property type="entry name" value="Aldolase class I"/>
    <property type="match status" value="1"/>
</dbReference>
<dbReference type="NCBIfam" id="TIGR02127">
    <property type="entry name" value="pyrF_sub2"/>
    <property type="match status" value="1"/>
</dbReference>
<evidence type="ECO:0000256" key="1">
    <source>
        <dbReference type="ARBA" id="ARBA00004861"/>
    </source>
</evidence>
<comment type="catalytic activity">
    <reaction evidence="6">
        <text>orotidine 5'-phosphate + H(+) = UMP + CO2</text>
        <dbReference type="Rhea" id="RHEA:11596"/>
        <dbReference type="ChEBI" id="CHEBI:15378"/>
        <dbReference type="ChEBI" id="CHEBI:16526"/>
        <dbReference type="ChEBI" id="CHEBI:57538"/>
        <dbReference type="ChEBI" id="CHEBI:57865"/>
        <dbReference type="EC" id="4.1.1.23"/>
    </reaction>
</comment>
<dbReference type="InParanoid" id="A0A7G1GAA7"/>
<dbReference type="InterPro" id="IPR011995">
    <property type="entry name" value="OMPdecase_type-2"/>
</dbReference>
<evidence type="ECO:0000313" key="9">
    <source>
        <dbReference type="EMBL" id="BBE32017.1"/>
    </source>
</evidence>
<dbReference type="EMBL" id="AP018712">
    <property type="protein sequence ID" value="BBE32017.1"/>
    <property type="molecule type" value="Genomic_DNA"/>
</dbReference>
<evidence type="ECO:0000313" key="10">
    <source>
        <dbReference type="Proteomes" id="UP000516361"/>
    </source>
</evidence>
<dbReference type="SUPFAM" id="SSF51366">
    <property type="entry name" value="Ribulose-phoshate binding barrel"/>
    <property type="match status" value="1"/>
</dbReference>
<evidence type="ECO:0000256" key="3">
    <source>
        <dbReference type="ARBA" id="ARBA00022793"/>
    </source>
</evidence>
<comment type="pathway">
    <text evidence="1">Pyrimidine metabolism; UMP biosynthesis via de novo pathway; UMP from orotate: step 2/2.</text>
</comment>
<feature type="domain" description="Orotidine 5'-phosphate decarboxylase" evidence="8">
    <location>
        <begin position="16"/>
        <end position="250"/>
    </location>
</feature>
<keyword evidence="10" id="KW-1185">Reference proteome</keyword>
<dbReference type="InterPro" id="IPR013785">
    <property type="entry name" value="Aldolase_TIM"/>
</dbReference>
<dbReference type="UniPathway" id="UPA00070">
    <property type="reaction ID" value="UER00120"/>
</dbReference>
<name>A0A7G1GAA7_9BACT</name>
<proteinExistence type="inferred from homology"/>
<organism evidence="9 10">
    <name type="scientific">Tepiditoga spiralis</name>
    <dbReference type="NCBI Taxonomy" id="2108365"/>
    <lineage>
        <taxon>Bacteria</taxon>
        <taxon>Thermotogati</taxon>
        <taxon>Thermotogota</taxon>
        <taxon>Thermotogae</taxon>
        <taxon>Petrotogales</taxon>
        <taxon>Petrotogaceae</taxon>
        <taxon>Tepiditoga</taxon>
    </lineage>
</organism>